<dbReference type="Pfam" id="PF00990">
    <property type="entry name" value="GGDEF"/>
    <property type="match status" value="1"/>
</dbReference>
<comment type="subcellular location">
    <subcellularLocation>
        <location evidence="1">Cell membrane</location>
        <topology evidence="1">Multi-pass membrane protein</topology>
    </subcellularLocation>
</comment>
<evidence type="ECO:0000256" key="4">
    <source>
        <dbReference type="ARBA" id="ARBA00022989"/>
    </source>
</evidence>
<name>A0A264W503_9BACL</name>
<dbReference type="EMBL" id="NOKQ01000189">
    <property type="protein sequence ID" value="OZS78666.1"/>
    <property type="molecule type" value="Genomic_DNA"/>
</dbReference>
<proteinExistence type="predicted"/>
<dbReference type="SMART" id="SM00267">
    <property type="entry name" value="GGDEF"/>
    <property type="match status" value="1"/>
</dbReference>
<dbReference type="PROSITE" id="PS50887">
    <property type="entry name" value="GGDEF"/>
    <property type="match status" value="1"/>
</dbReference>
<evidence type="ECO:0000256" key="2">
    <source>
        <dbReference type="ARBA" id="ARBA00022475"/>
    </source>
</evidence>
<reference evidence="8 9" key="1">
    <citation type="submission" date="2017-07" db="EMBL/GenBank/DDBJ databases">
        <title>Tetzosporium hominis gen.nov. sp.nov.</title>
        <authorList>
            <person name="Tetz G."/>
            <person name="Tetz V."/>
        </authorList>
    </citation>
    <scope>NUCLEOTIDE SEQUENCE [LARGE SCALE GENOMIC DNA]</scope>
    <source>
        <strain evidence="8 9">VT-49</strain>
    </source>
</reference>
<feature type="transmembrane region" description="Helical" evidence="6">
    <location>
        <begin position="7"/>
        <end position="26"/>
    </location>
</feature>
<feature type="domain" description="GGDEF" evidence="7">
    <location>
        <begin position="384"/>
        <end position="514"/>
    </location>
</feature>
<dbReference type="GO" id="GO:0052621">
    <property type="term" value="F:diguanylate cyclase activity"/>
    <property type="evidence" value="ECO:0007669"/>
    <property type="project" value="TreeGrafter"/>
</dbReference>
<dbReference type="FunFam" id="3.30.70.270:FF:000001">
    <property type="entry name" value="Diguanylate cyclase domain protein"/>
    <property type="match status" value="1"/>
</dbReference>
<dbReference type="Proteomes" id="UP000217065">
    <property type="component" value="Unassembled WGS sequence"/>
</dbReference>
<evidence type="ECO:0000313" key="8">
    <source>
        <dbReference type="EMBL" id="OZS78666.1"/>
    </source>
</evidence>
<dbReference type="InterPro" id="IPR043128">
    <property type="entry name" value="Rev_trsase/Diguanyl_cyclase"/>
</dbReference>
<dbReference type="SUPFAM" id="SSF103190">
    <property type="entry name" value="Sensory domain-like"/>
    <property type="match status" value="1"/>
</dbReference>
<dbReference type="GO" id="GO:0043709">
    <property type="term" value="P:cell adhesion involved in single-species biofilm formation"/>
    <property type="evidence" value="ECO:0007669"/>
    <property type="project" value="TreeGrafter"/>
</dbReference>
<dbReference type="CDD" id="cd01949">
    <property type="entry name" value="GGDEF"/>
    <property type="match status" value="1"/>
</dbReference>
<keyword evidence="9" id="KW-1185">Reference proteome</keyword>
<dbReference type="AlphaFoldDB" id="A0A264W503"/>
<sequence length="523" mass="58679">MKLSLKFWIIFITTLTMVITLTVIFVTEHYVSRETLTEAVLELNYSNARKLSALTNDSFIMMQDTLHAHHDKILENWDDPQMLKEIVQDVHDSNFNFNSVTIINADGTGRANHPELNLIGKFVNSDGVKTGIELQEDFISEPYIGTNDKLMLIVSTALYQDGKYYGMLNGLVWLQERNFLTRLLEQTYGSDVEQAAVYDRNGNYIYHRNSAWIGTKAHENQATRDLAKGLSGKGIIEDRSGETFYAGYTKVPESGWGIISMTPEELALAPASLSANRALLIGLPFIIGTFLLLIGLILFITRPLNRLSAVDYSKPIGEIIVEAKSIQSPYREAENIKQMILSFAQNQQHLVTELETLAVTDPMTGLANRRQFNHMVTMIKENNAIFGFIILDIDRFKSINDTYGHLIGDQVIIKLADILKSLAPTASLPVRLGGEEFGFVLQDTSMEGVYALAERIRREVEHADFPVPQAVTVSIGAGYLDCDRCDLNTFFNAVDEQLYKAKEGGRNRVETVSFINGVRQDSK</sequence>
<evidence type="ECO:0000256" key="6">
    <source>
        <dbReference type="SAM" id="Phobius"/>
    </source>
</evidence>
<dbReference type="CDD" id="cd12912">
    <property type="entry name" value="PDC2_MCP_like"/>
    <property type="match status" value="1"/>
</dbReference>
<dbReference type="SUPFAM" id="SSF55073">
    <property type="entry name" value="Nucleotide cyclase"/>
    <property type="match status" value="1"/>
</dbReference>
<dbReference type="OrthoDB" id="9759607at2"/>
<dbReference type="GO" id="GO:0005886">
    <property type="term" value="C:plasma membrane"/>
    <property type="evidence" value="ECO:0007669"/>
    <property type="project" value="UniProtKB-SubCell"/>
</dbReference>
<dbReference type="InterPro" id="IPR029787">
    <property type="entry name" value="Nucleotide_cyclase"/>
</dbReference>
<dbReference type="PANTHER" id="PTHR45138">
    <property type="entry name" value="REGULATORY COMPONENTS OF SENSORY TRANSDUCTION SYSTEM"/>
    <property type="match status" value="1"/>
</dbReference>
<evidence type="ECO:0000259" key="7">
    <source>
        <dbReference type="PROSITE" id="PS50887"/>
    </source>
</evidence>
<accession>A0A264W503</accession>
<keyword evidence="4 6" id="KW-1133">Transmembrane helix</keyword>
<dbReference type="InterPro" id="IPR033479">
    <property type="entry name" value="dCache_1"/>
</dbReference>
<dbReference type="Gene3D" id="3.30.450.20">
    <property type="entry name" value="PAS domain"/>
    <property type="match status" value="1"/>
</dbReference>
<evidence type="ECO:0000256" key="1">
    <source>
        <dbReference type="ARBA" id="ARBA00004651"/>
    </source>
</evidence>
<dbReference type="InterPro" id="IPR000160">
    <property type="entry name" value="GGDEF_dom"/>
</dbReference>
<keyword evidence="3 6" id="KW-0812">Transmembrane</keyword>
<feature type="transmembrane region" description="Helical" evidence="6">
    <location>
        <begin position="278"/>
        <end position="300"/>
    </location>
</feature>
<gene>
    <name evidence="8" type="ORF">CF394_05100</name>
</gene>
<dbReference type="CDD" id="cd18773">
    <property type="entry name" value="PDC1_HK_sensor"/>
    <property type="match status" value="1"/>
</dbReference>
<comment type="caution">
    <text evidence="8">The sequence shown here is derived from an EMBL/GenBank/DDBJ whole genome shotgun (WGS) entry which is preliminary data.</text>
</comment>
<evidence type="ECO:0000256" key="3">
    <source>
        <dbReference type="ARBA" id="ARBA00022692"/>
    </source>
</evidence>
<dbReference type="GO" id="GO:1902201">
    <property type="term" value="P:negative regulation of bacterial-type flagellum-dependent cell motility"/>
    <property type="evidence" value="ECO:0007669"/>
    <property type="project" value="TreeGrafter"/>
</dbReference>
<keyword evidence="2" id="KW-1003">Cell membrane</keyword>
<dbReference type="RefSeq" id="WP_094942164.1">
    <property type="nucleotide sequence ID" value="NZ_NOKQ01000189.1"/>
</dbReference>
<protein>
    <recommendedName>
        <fullName evidence="7">GGDEF domain-containing protein</fullName>
    </recommendedName>
</protein>
<dbReference type="NCBIfam" id="TIGR00254">
    <property type="entry name" value="GGDEF"/>
    <property type="match status" value="1"/>
</dbReference>
<dbReference type="Gene3D" id="3.30.70.270">
    <property type="match status" value="1"/>
</dbReference>
<dbReference type="Pfam" id="PF02743">
    <property type="entry name" value="dCache_1"/>
    <property type="match status" value="1"/>
</dbReference>
<keyword evidence="5 6" id="KW-0472">Membrane</keyword>
<evidence type="ECO:0000256" key="5">
    <source>
        <dbReference type="ARBA" id="ARBA00023136"/>
    </source>
</evidence>
<dbReference type="PANTHER" id="PTHR45138:SF9">
    <property type="entry name" value="DIGUANYLATE CYCLASE DGCM-RELATED"/>
    <property type="match status" value="1"/>
</dbReference>
<evidence type="ECO:0000313" key="9">
    <source>
        <dbReference type="Proteomes" id="UP000217065"/>
    </source>
</evidence>
<dbReference type="InterPro" id="IPR029151">
    <property type="entry name" value="Sensor-like_sf"/>
</dbReference>
<dbReference type="InterPro" id="IPR050469">
    <property type="entry name" value="Diguanylate_Cyclase"/>
</dbReference>
<organism evidence="8 9">
    <name type="scientific">Tetzosporium hominis</name>
    <dbReference type="NCBI Taxonomy" id="2020506"/>
    <lineage>
        <taxon>Bacteria</taxon>
        <taxon>Bacillati</taxon>
        <taxon>Bacillota</taxon>
        <taxon>Bacilli</taxon>
        <taxon>Bacillales</taxon>
        <taxon>Caryophanaceae</taxon>
        <taxon>Tetzosporium</taxon>
    </lineage>
</organism>